<feature type="region of interest" description="Disordered" evidence="5">
    <location>
        <begin position="149"/>
        <end position="201"/>
    </location>
</feature>
<dbReference type="AlphaFoldDB" id="A0A8J3ZXM0"/>
<evidence type="ECO:0000313" key="9">
    <source>
        <dbReference type="Proteomes" id="UP000635606"/>
    </source>
</evidence>
<sequence length="201" mass="20622">MSGWVRLAARLLLAGVWLVAGGTKVGDLQGSVRAVHAYDLLPYELSKVVGAALPFVEIAVGVLLVAGFATRVAATASAALLVVFIGGISAAWARGLNIDCGCFGGGGQLAAGESPSYFWEIARDVALLAVAVHLVWRPVSRLAVDNLFGTEEDDDGEDDPWEEDSSDGEHEEARPAGDGGWHSDAAGQGRGAAGQGGGPGR</sequence>
<evidence type="ECO:0000259" key="7">
    <source>
        <dbReference type="Pfam" id="PF07291"/>
    </source>
</evidence>
<keyword evidence="2 6" id="KW-0812">Transmembrane</keyword>
<protein>
    <recommendedName>
        <fullName evidence="7">Methylamine utilisation protein MauE domain-containing protein</fullName>
    </recommendedName>
</protein>
<feature type="domain" description="Methylamine utilisation protein MauE" evidence="7">
    <location>
        <begin position="4"/>
        <end position="136"/>
    </location>
</feature>
<dbReference type="GO" id="GO:0016020">
    <property type="term" value="C:membrane"/>
    <property type="evidence" value="ECO:0007669"/>
    <property type="project" value="UniProtKB-SubCell"/>
</dbReference>
<keyword evidence="9" id="KW-1185">Reference proteome</keyword>
<evidence type="ECO:0000256" key="3">
    <source>
        <dbReference type="ARBA" id="ARBA00022989"/>
    </source>
</evidence>
<dbReference type="UniPathway" id="UPA00895"/>
<evidence type="ECO:0000256" key="4">
    <source>
        <dbReference type="ARBA" id="ARBA00023136"/>
    </source>
</evidence>
<dbReference type="Pfam" id="PF07291">
    <property type="entry name" value="MauE"/>
    <property type="match status" value="1"/>
</dbReference>
<name>A0A8J3ZXM0_9ACTN</name>
<keyword evidence="3 6" id="KW-1133">Transmembrane helix</keyword>
<reference evidence="8" key="1">
    <citation type="submission" date="2021-01" db="EMBL/GenBank/DDBJ databases">
        <title>Whole genome shotgun sequence of Virgisporangium ochraceum NBRC 16418.</title>
        <authorList>
            <person name="Komaki H."/>
            <person name="Tamura T."/>
        </authorList>
    </citation>
    <scope>NUCLEOTIDE SEQUENCE</scope>
    <source>
        <strain evidence="8">NBRC 16418</strain>
    </source>
</reference>
<gene>
    <name evidence="8" type="ORF">Voc01_068560</name>
</gene>
<comment type="caution">
    <text evidence="8">The sequence shown here is derived from an EMBL/GenBank/DDBJ whole genome shotgun (WGS) entry which is preliminary data.</text>
</comment>
<accession>A0A8J3ZXM0</accession>
<feature type="compositionally biased region" description="Gly residues" evidence="5">
    <location>
        <begin position="188"/>
        <end position="201"/>
    </location>
</feature>
<evidence type="ECO:0000256" key="1">
    <source>
        <dbReference type="ARBA" id="ARBA00004141"/>
    </source>
</evidence>
<feature type="transmembrane region" description="Helical" evidence="6">
    <location>
        <begin position="46"/>
        <end position="65"/>
    </location>
</feature>
<dbReference type="EMBL" id="BOPH01000094">
    <property type="protein sequence ID" value="GIJ71939.1"/>
    <property type="molecule type" value="Genomic_DNA"/>
</dbReference>
<evidence type="ECO:0000256" key="6">
    <source>
        <dbReference type="SAM" id="Phobius"/>
    </source>
</evidence>
<evidence type="ECO:0000256" key="5">
    <source>
        <dbReference type="SAM" id="MobiDB-lite"/>
    </source>
</evidence>
<evidence type="ECO:0000313" key="8">
    <source>
        <dbReference type="EMBL" id="GIJ71939.1"/>
    </source>
</evidence>
<dbReference type="InterPro" id="IPR009908">
    <property type="entry name" value="Methylamine_util_MauE"/>
</dbReference>
<dbReference type="GO" id="GO:0030416">
    <property type="term" value="P:methylamine metabolic process"/>
    <property type="evidence" value="ECO:0007669"/>
    <property type="project" value="InterPro"/>
</dbReference>
<keyword evidence="4 6" id="KW-0472">Membrane</keyword>
<dbReference type="Proteomes" id="UP000635606">
    <property type="component" value="Unassembled WGS sequence"/>
</dbReference>
<comment type="subcellular location">
    <subcellularLocation>
        <location evidence="1">Membrane</location>
        <topology evidence="1">Multi-pass membrane protein</topology>
    </subcellularLocation>
</comment>
<evidence type="ECO:0000256" key="2">
    <source>
        <dbReference type="ARBA" id="ARBA00022692"/>
    </source>
</evidence>
<feature type="compositionally biased region" description="Acidic residues" evidence="5">
    <location>
        <begin position="150"/>
        <end position="166"/>
    </location>
</feature>
<organism evidence="8 9">
    <name type="scientific">Virgisporangium ochraceum</name>
    <dbReference type="NCBI Taxonomy" id="65505"/>
    <lineage>
        <taxon>Bacteria</taxon>
        <taxon>Bacillati</taxon>
        <taxon>Actinomycetota</taxon>
        <taxon>Actinomycetes</taxon>
        <taxon>Micromonosporales</taxon>
        <taxon>Micromonosporaceae</taxon>
        <taxon>Virgisporangium</taxon>
    </lineage>
</organism>
<feature type="transmembrane region" description="Helical" evidence="6">
    <location>
        <begin position="72"/>
        <end position="93"/>
    </location>
</feature>
<proteinExistence type="predicted"/>